<dbReference type="InterPro" id="IPR003582">
    <property type="entry name" value="ShKT_dom"/>
</dbReference>
<dbReference type="Proteomes" id="UP000025227">
    <property type="component" value="Unplaced"/>
</dbReference>
<accession>A0A7I4YN98</accession>
<dbReference type="SMART" id="SM00254">
    <property type="entry name" value="ShKT"/>
    <property type="match status" value="1"/>
</dbReference>
<feature type="chain" id="PRO_5029761453" evidence="1">
    <location>
        <begin position="20"/>
        <end position="113"/>
    </location>
</feature>
<organism evidence="3 4">
    <name type="scientific">Haemonchus contortus</name>
    <name type="common">Barber pole worm</name>
    <dbReference type="NCBI Taxonomy" id="6289"/>
    <lineage>
        <taxon>Eukaryota</taxon>
        <taxon>Metazoa</taxon>
        <taxon>Ecdysozoa</taxon>
        <taxon>Nematoda</taxon>
        <taxon>Chromadorea</taxon>
        <taxon>Rhabditida</taxon>
        <taxon>Rhabditina</taxon>
        <taxon>Rhabditomorpha</taxon>
        <taxon>Strongyloidea</taxon>
        <taxon>Trichostrongylidae</taxon>
        <taxon>Haemonchus</taxon>
    </lineage>
</organism>
<proteinExistence type="predicted"/>
<evidence type="ECO:0000256" key="1">
    <source>
        <dbReference type="SAM" id="SignalP"/>
    </source>
</evidence>
<dbReference type="AlphaFoldDB" id="A0A7I4YN98"/>
<evidence type="ECO:0000313" key="4">
    <source>
        <dbReference type="WBParaSite" id="HCON_00113250-00001"/>
    </source>
</evidence>
<evidence type="ECO:0000259" key="2">
    <source>
        <dbReference type="SMART" id="SM00254"/>
    </source>
</evidence>
<name>A0A7I4YN98_HAECO</name>
<feature type="domain" description="ShKT" evidence="2">
    <location>
        <begin position="21"/>
        <end position="61"/>
    </location>
</feature>
<sequence>MLRCFVYALLMVNVFTALAETCVDKVDPGFCSLMKQIGQCQMGSYATLSKNACAKTCEWCEPEQPPERTRAILDKDCKNELDGEICLELYEKGQCDFPEISQKLCRQICHTCW</sequence>
<dbReference type="WBParaSite" id="HCON_00113250-00001">
    <property type="protein sequence ID" value="HCON_00113250-00001"/>
    <property type="gene ID" value="HCON_00113250"/>
</dbReference>
<keyword evidence="1" id="KW-0732">Signal</keyword>
<keyword evidence="3" id="KW-1185">Reference proteome</keyword>
<feature type="signal peptide" evidence="1">
    <location>
        <begin position="1"/>
        <end position="19"/>
    </location>
</feature>
<reference evidence="4" key="1">
    <citation type="submission" date="2020-12" db="UniProtKB">
        <authorList>
            <consortium name="WormBaseParasite"/>
        </authorList>
    </citation>
    <scope>IDENTIFICATION</scope>
    <source>
        <strain evidence="4">MHco3</strain>
    </source>
</reference>
<evidence type="ECO:0000313" key="3">
    <source>
        <dbReference type="Proteomes" id="UP000025227"/>
    </source>
</evidence>
<dbReference type="Gene3D" id="1.10.10.1940">
    <property type="match status" value="1"/>
</dbReference>
<protein>
    <submittedName>
        <fullName evidence="4">ShKT domain-containing protein</fullName>
    </submittedName>
</protein>